<keyword evidence="2" id="KW-1185">Reference proteome</keyword>
<name>A0A225WL21_9STRA</name>
<organism evidence="1 2">
    <name type="scientific">Phytophthora megakarya</name>
    <dbReference type="NCBI Taxonomy" id="4795"/>
    <lineage>
        <taxon>Eukaryota</taxon>
        <taxon>Sar</taxon>
        <taxon>Stramenopiles</taxon>
        <taxon>Oomycota</taxon>
        <taxon>Peronosporomycetes</taxon>
        <taxon>Peronosporales</taxon>
        <taxon>Peronosporaceae</taxon>
        <taxon>Phytophthora</taxon>
    </lineage>
</organism>
<comment type="caution">
    <text evidence="1">The sequence shown here is derived from an EMBL/GenBank/DDBJ whole genome shotgun (WGS) entry which is preliminary data.</text>
</comment>
<dbReference type="OrthoDB" id="10667718at2759"/>
<accession>A0A225WL21</accession>
<proteinExistence type="predicted"/>
<gene>
    <name evidence="1" type="ORF">PHMEG_0007839</name>
</gene>
<dbReference type="Proteomes" id="UP000198211">
    <property type="component" value="Unassembled WGS sequence"/>
</dbReference>
<sequence>MFHDGWATQRNCPHSNRPTQIETTEHILWSCSRVKQVWMDWNEVHDRAIQIIWRIWTTSTPYTVWLIRNKENFEDERKTPQEAQRMLWKSTDFQTQAVIRGMSSRPTTRQQAFAVSQCYADFLAMQPSDGPSVLQGDHFFSVG</sequence>
<evidence type="ECO:0000313" key="2">
    <source>
        <dbReference type="Proteomes" id="UP000198211"/>
    </source>
</evidence>
<reference evidence="2" key="1">
    <citation type="submission" date="2017-03" db="EMBL/GenBank/DDBJ databases">
        <title>Phytopthora megakarya and P. palmivora, two closely related causual agents of cacao black pod achieved similar genome size and gene model numbers by different mechanisms.</title>
        <authorList>
            <person name="Ali S."/>
            <person name="Shao J."/>
            <person name="Larry D.J."/>
            <person name="Kronmiller B."/>
            <person name="Shen D."/>
            <person name="Strem M.D."/>
            <person name="Melnick R.L."/>
            <person name="Guiltinan M.J."/>
            <person name="Tyler B.M."/>
            <person name="Meinhardt L.W."/>
            <person name="Bailey B.A."/>
        </authorList>
    </citation>
    <scope>NUCLEOTIDE SEQUENCE [LARGE SCALE GENOMIC DNA]</scope>
    <source>
        <strain evidence="2">zdho120</strain>
    </source>
</reference>
<evidence type="ECO:0000313" key="1">
    <source>
        <dbReference type="EMBL" id="OWZ18124.1"/>
    </source>
</evidence>
<dbReference type="AlphaFoldDB" id="A0A225WL21"/>
<dbReference type="EMBL" id="NBNE01000638">
    <property type="protein sequence ID" value="OWZ18124.1"/>
    <property type="molecule type" value="Genomic_DNA"/>
</dbReference>
<protein>
    <recommendedName>
        <fullName evidence="3">Reverse transcriptase</fullName>
    </recommendedName>
</protein>
<evidence type="ECO:0008006" key="3">
    <source>
        <dbReference type="Google" id="ProtNLM"/>
    </source>
</evidence>